<dbReference type="InterPro" id="IPR036866">
    <property type="entry name" value="RibonucZ/Hydroxyglut_hydro"/>
</dbReference>
<evidence type="ECO:0000313" key="2">
    <source>
        <dbReference type="EMBL" id="GAA1730136.1"/>
    </source>
</evidence>
<proteinExistence type="predicted"/>
<dbReference type="EMBL" id="BAAAME010000002">
    <property type="protein sequence ID" value="GAA1730136.1"/>
    <property type="molecule type" value="Genomic_DNA"/>
</dbReference>
<comment type="caution">
    <text evidence="2">The sequence shown here is derived from an EMBL/GenBank/DDBJ whole genome shotgun (WGS) entry which is preliminary data.</text>
</comment>
<evidence type="ECO:0000259" key="1">
    <source>
        <dbReference type="SMART" id="SM00849"/>
    </source>
</evidence>
<protein>
    <submittedName>
        <fullName evidence="2">MBL fold metallo-hydrolase</fullName>
    </submittedName>
</protein>
<evidence type="ECO:0000313" key="3">
    <source>
        <dbReference type="Proteomes" id="UP001501057"/>
    </source>
</evidence>
<dbReference type="RefSeq" id="WP_344198070.1">
    <property type="nucleotide sequence ID" value="NZ_BAAAME010000002.1"/>
</dbReference>
<accession>A0ABP4VP92</accession>
<dbReference type="Gene3D" id="3.60.15.10">
    <property type="entry name" value="Ribonuclease Z/Hydroxyacylglutathione hydrolase-like"/>
    <property type="match status" value="1"/>
</dbReference>
<dbReference type="PANTHER" id="PTHR43546:SF3">
    <property type="entry name" value="UPF0173 METAL-DEPENDENT HYDROLASE MJ1163"/>
    <property type="match status" value="1"/>
</dbReference>
<dbReference type="InterPro" id="IPR050114">
    <property type="entry name" value="UPF0173_UPF0282_UlaG_hydrolase"/>
</dbReference>
<dbReference type="SUPFAM" id="SSF56281">
    <property type="entry name" value="Metallo-hydrolase/oxidoreductase"/>
    <property type="match status" value="1"/>
</dbReference>
<dbReference type="SMART" id="SM00849">
    <property type="entry name" value="Lactamase_B"/>
    <property type="match status" value="1"/>
</dbReference>
<keyword evidence="3" id="KW-1185">Reference proteome</keyword>
<dbReference type="PANTHER" id="PTHR43546">
    <property type="entry name" value="UPF0173 METAL-DEPENDENT HYDROLASE MJ1163-RELATED"/>
    <property type="match status" value="1"/>
</dbReference>
<organism evidence="2 3">
    <name type="scientific">Aeromicrobium alkaliterrae</name>
    <dbReference type="NCBI Taxonomy" id="302168"/>
    <lineage>
        <taxon>Bacteria</taxon>
        <taxon>Bacillati</taxon>
        <taxon>Actinomycetota</taxon>
        <taxon>Actinomycetes</taxon>
        <taxon>Propionibacteriales</taxon>
        <taxon>Nocardioidaceae</taxon>
        <taxon>Aeromicrobium</taxon>
    </lineage>
</organism>
<dbReference type="InterPro" id="IPR001279">
    <property type="entry name" value="Metallo-B-lactamas"/>
</dbReference>
<reference evidence="3" key="1">
    <citation type="journal article" date="2019" name="Int. J. Syst. Evol. Microbiol.">
        <title>The Global Catalogue of Microorganisms (GCM) 10K type strain sequencing project: providing services to taxonomists for standard genome sequencing and annotation.</title>
        <authorList>
            <consortium name="The Broad Institute Genomics Platform"/>
            <consortium name="The Broad Institute Genome Sequencing Center for Infectious Disease"/>
            <person name="Wu L."/>
            <person name="Ma J."/>
        </authorList>
    </citation>
    <scope>NUCLEOTIDE SEQUENCE [LARGE SCALE GENOMIC DNA]</scope>
    <source>
        <strain evidence="3">JCM 13518</strain>
    </source>
</reference>
<dbReference type="Proteomes" id="UP001501057">
    <property type="component" value="Unassembled WGS sequence"/>
</dbReference>
<name>A0ABP4VP92_9ACTN</name>
<sequence>MQITRFGHAAVLVEASGRRVLIDPGTFSSDAVFGLTDLDAVVVTHQHPDHLDRERVPGLVAANPGAALLADPSTAEELGAPWRGHVDGDETDLGGLVVRAAGAVHAEILPSIPLIANVGVLLQAEGLTLFHPGDSYGTAPDGVDVLALPLGAPWAKVSETVDFLSRVAPTTAFPIHDCTISELAYGTYWTHVANHGGVDDLRRLGQTEHTEVAPA</sequence>
<dbReference type="Pfam" id="PF13483">
    <property type="entry name" value="Lactamase_B_3"/>
    <property type="match status" value="1"/>
</dbReference>
<gene>
    <name evidence="2" type="ORF">GCM10009710_08450</name>
</gene>
<feature type="domain" description="Metallo-beta-lactamase" evidence="1">
    <location>
        <begin position="7"/>
        <end position="176"/>
    </location>
</feature>